<accession>A0A3D8J6K5</accession>
<evidence type="ECO:0000313" key="1">
    <source>
        <dbReference type="EMBL" id="RDU73113.1"/>
    </source>
</evidence>
<reference evidence="1 2" key="1">
    <citation type="submission" date="2018-04" db="EMBL/GenBank/DDBJ databases">
        <title>Novel Campyloabacter and Helicobacter Species and Strains.</title>
        <authorList>
            <person name="Mannion A.J."/>
            <person name="Shen Z."/>
            <person name="Fox J.G."/>
        </authorList>
    </citation>
    <scope>NUCLEOTIDE SEQUENCE [LARGE SCALE GENOMIC DNA]</scope>
    <source>
        <strain evidence="1 2">MIT 97-5075</strain>
    </source>
</reference>
<dbReference type="Proteomes" id="UP000256424">
    <property type="component" value="Unassembled WGS sequence"/>
</dbReference>
<evidence type="ECO:0000313" key="2">
    <source>
        <dbReference type="Proteomes" id="UP000256424"/>
    </source>
</evidence>
<organism evidence="1 2">
    <name type="scientific">Helicobacter aurati</name>
    <dbReference type="NCBI Taxonomy" id="137778"/>
    <lineage>
        <taxon>Bacteria</taxon>
        <taxon>Pseudomonadati</taxon>
        <taxon>Campylobacterota</taxon>
        <taxon>Epsilonproteobacteria</taxon>
        <taxon>Campylobacterales</taxon>
        <taxon>Helicobacteraceae</taxon>
        <taxon>Helicobacter</taxon>
    </lineage>
</organism>
<dbReference type="AlphaFoldDB" id="A0A3D8J6K5"/>
<comment type="caution">
    <text evidence="1">The sequence shown here is derived from an EMBL/GenBank/DDBJ whole genome shotgun (WGS) entry which is preliminary data.</text>
</comment>
<keyword evidence="2" id="KW-1185">Reference proteome</keyword>
<gene>
    <name evidence="1" type="ORF">CQA66_02490</name>
</gene>
<protein>
    <submittedName>
        <fullName evidence="1">Uncharacterized protein</fullName>
    </submittedName>
</protein>
<sequence>MPNNACIKILPFSLTQSLLIRILWLLLRNAYLIKPKEILHFHSRLQNKKLFGNSLTRKESWKHVRRFTIIIYKLPPHISLLFHYKNIGFIQE</sequence>
<dbReference type="RefSeq" id="WP_104762739.1">
    <property type="nucleotide sequence ID" value="NZ_FZPM01000006.1"/>
</dbReference>
<dbReference type="EMBL" id="NXLW01000003">
    <property type="protein sequence ID" value="RDU73113.1"/>
    <property type="molecule type" value="Genomic_DNA"/>
</dbReference>
<name>A0A3D8J6K5_9HELI</name>
<proteinExistence type="predicted"/>